<evidence type="ECO:0000256" key="3">
    <source>
        <dbReference type="ARBA" id="ARBA00022679"/>
    </source>
</evidence>
<evidence type="ECO:0000259" key="6">
    <source>
        <dbReference type="SMART" id="SM00828"/>
    </source>
</evidence>
<comment type="caution">
    <text evidence="7">The sequence shown here is derived from an EMBL/GenBank/DDBJ whole genome shotgun (WGS) entry which is preliminary data.</text>
</comment>
<evidence type="ECO:0000313" key="8">
    <source>
        <dbReference type="Proteomes" id="UP000526408"/>
    </source>
</evidence>
<dbReference type="PANTHER" id="PTHR44307">
    <property type="entry name" value="PHOSPHOETHANOLAMINE METHYLTRANSFERASE"/>
    <property type="match status" value="1"/>
</dbReference>
<comment type="pathway">
    <text evidence="4">Phospholipid metabolism.</text>
</comment>
<dbReference type="InterPro" id="IPR029063">
    <property type="entry name" value="SAM-dependent_MTases_sf"/>
</dbReference>
<dbReference type="Proteomes" id="UP000526408">
    <property type="component" value="Unassembled WGS sequence"/>
</dbReference>
<evidence type="ECO:0000313" key="7">
    <source>
        <dbReference type="EMBL" id="NKX43921.1"/>
    </source>
</evidence>
<keyword evidence="3 7" id="KW-0808">Transferase</keyword>
<reference evidence="7 8" key="1">
    <citation type="submission" date="2020-04" db="EMBL/GenBank/DDBJ databases">
        <authorList>
            <person name="Yoon J."/>
        </authorList>
    </citation>
    <scope>NUCLEOTIDE SEQUENCE [LARGE SCALE GENOMIC DNA]</scope>
    <source>
        <strain evidence="7 8">KMU-115</strain>
    </source>
</reference>
<evidence type="ECO:0000256" key="1">
    <source>
        <dbReference type="ARBA" id="ARBA00005189"/>
    </source>
</evidence>
<dbReference type="RefSeq" id="WP_168622256.1">
    <property type="nucleotide sequence ID" value="NZ_JAAZQQ010000001.1"/>
</dbReference>
<dbReference type="PANTHER" id="PTHR44307:SF2">
    <property type="entry name" value="PHOSPHOETHANOLAMINE METHYLTRANSFERASE ISOFORM X1"/>
    <property type="match status" value="1"/>
</dbReference>
<protein>
    <submittedName>
        <fullName evidence="7">Methyltransferase domain-containing protein</fullName>
    </submittedName>
</protein>
<dbReference type="AlphaFoldDB" id="A0A7X6GX09"/>
<comment type="catalytic activity">
    <reaction evidence="5">
        <text>phosphoethanolamine + S-adenosyl-L-methionine = N-methylethanolamine phosphate + S-adenosyl-L-homocysteine + H(+)</text>
        <dbReference type="Rhea" id="RHEA:20365"/>
        <dbReference type="ChEBI" id="CHEBI:15378"/>
        <dbReference type="ChEBI" id="CHEBI:57781"/>
        <dbReference type="ChEBI" id="CHEBI:57856"/>
        <dbReference type="ChEBI" id="CHEBI:58190"/>
        <dbReference type="ChEBI" id="CHEBI:59789"/>
        <dbReference type="EC" id="2.1.1.103"/>
    </reaction>
    <physiologicalReaction direction="left-to-right" evidence="5">
        <dbReference type="Rhea" id="RHEA:20366"/>
    </physiologicalReaction>
</comment>
<sequence>MTDHYPAELIALLEAIWGEGFLSPGGPAEVARVLEGHDIAGLSVLDIGCGAGGIDLCLVRDHGAGHVTGIDVEDGVLERARTLVAAAGLDRRIGLVRVWPGPLPFPPGCFDVVFSKDSIVHIPDKAALMAEVARVLKPGGRFLASDWLIGHDGPPSPEMRAYMDAEALDFGMASPARYRAAAEAAGLVEVETVDRNPWYREVAEAELARMRGPWRAEVAARLGEEFVDRNIEIWDRMLVVLRSGEHRPTFIRARKPATPG</sequence>
<gene>
    <name evidence="7" type="ORF">HCU73_04900</name>
</gene>
<dbReference type="InterPro" id="IPR041698">
    <property type="entry name" value="Methyltransf_25"/>
</dbReference>
<accession>A0A7X6GX09</accession>
<dbReference type="GO" id="GO:0032259">
    <property type="term" value="P:methylation"/>
    <property type="evidence" value="ECO:0007669"/>
    <property type="project" value="UniProtKB-KW"/>
</dbReference>
<dbReference type="EMBL" id="JAAZQQ010000001">
    <property type="protein sequence ID" value="NKX43921.1"/>
    <property type="molecule type" value="Genomic_DNA"/>
</dbReference>
<proteinExistence type="predicted"/>
<dbReference type="InterPro" id="IPR020803">
    <property type="entry name" value="MeTfrase_dom"/>
</dbReference>
<dbReference type="CDD" id="cd02440">
    <property type="entry name" value="AdoMet_MTases"/>
    <property type="match status" value="1"/>
</dbReference>
<comment type="pathway">
    <text evidence="1">Lipid metabolism.</text>
</comment>
<dbReference type="SMART" id="SM00828">
    <property type="entry name" value="PKS_MT"/>
    <property type="match status" value="1"/>
</dbReference>
<evidence type="ECO:0000256" key="5">
    <source>
        <dbReference type="ARBA" id="ARBA00047622"/>
    </source>
</evidence>
<evidence type="ECO:0000256" key="4">
    <source>
        <dbReference type="ARBA" id="ARBA00025707"/>
    </source>
</evidence>
<dbReference type="GO" id="GO:0000234">
    <property type="term" value="F:phosphoethanolamine N-methyltransferase activity"/>
    <property type="evidence" value="ECO:0007669"/>
    <property type="project" value="UniProtKB-EC"/>
</dbReference>
<name>A0A7X6GX09_9RHOB</name>
<dbReference type="Pfam" id="PF13649">
    <property type="entry name" value="Methyltransf_25"/>
    <property type="match status" value="1"/>
</dbReference>
<dbReference type="Gene3D" id="3.40.50.150">
    <property type="entry name" value="Vaccinia Virus protein VP39"/>
    <property type="match status" value="1"/>
</dbReference>
<evidence type="ECO:0000256" key="2">
    <source>
        <dbReference type="ARBA" id="ARBA00022603"/>
    </source>
</evidence>
<keyword evidence="8" id="KW-1185">Reference proteome</keyword>
<keyword evidence="2 7" id="KW-0489">Methyltransferase</keyword>
<dbReference type="SUPFAM" id="SSF53335">
    <property type="entry name" value="S-adenosyl-L-methionine-dependent methyltransferases"/>
    <property type="match status" value="1"/>
</dbReference>
<feature type="domain" description="Polyketide synthase-like methyltransferase" evidence="6">
    <location>
        <begin position="12"/>
        <end position="256"/>
    </location>
</feature>
<organism evidence="7 8">
    <name type="scientific">Roseicyclus persicicus</name>
    <dbReference type="NCBI Taxonomy" id="2650661"/>
    <lineage>
        <taxon>Bacteria</taxon>
        <taxon>Pseudomonadati</taxon>
        <taxon>Pseudomonadota</taxon>
        <taxon>Alphaproteobacteria</taxon>
        <taxon>Rhodobacterales</taxon>
        <taxon>Roseobacteraceae</taxon>
        <taxon>Roseicyclus</taxon>
    </lineage>
</organism>